<proteinExistence type="predicted"/>
<sequence length="12" mass="1424">MSSLYLRLTILN</sequence>
<evidence type="ECO:0000313" key="1">
    <source>
        <dbReference type="EMBL" id="JAH49248.1"/>
    </source>
</evidence>
<accession>A0A0E9T948</accession>
<reference evidence="1" key="2">
    <citation type="journal article" date="2015" name="Fish Shellfish Immunol.">
        <title>Early steps in the European eel (Anguilla anguilla)-Vibrio vulnificus interaction in the gills: Role of the RtxA13 toxin.</title>
        <authorList>
            <person name="Callol A."/>
            <person name="Pajuelo D."/>
            <person name="Ebbesson L."/>
            <person name="Teles M."/>
            <person name="MacKenzie S."/>
            <person name="Amaro C."/>
        </authorList>
    </citation>
    <scope>NUCLEOTIDE SEQUENCE</scope>
</reference>
<organism evidence="1">
    <name type="scientific">Anguilla anguilla</name>
    <name type="common">European freshwater eel</name>
    <name type="synonym">Muraena anguilla</name>
    <dbReference type="NCBI Taxonomy" id="7936"/>
    <lineage>
        <taxon>Eukaryota</taxon>
        <taxon>Metazoa</taxon>
        <taxon>Chordata</taxon>
        <taxon>Craniata</taxon>
        <taxon>Vertebrata</taxon>
        <taxon>Euteleostomi</taxon>
        <taxon>Actinopterygii</taxon>
        <taxon>Neopterygii</taxon>
        <taxon>Teleostei</taxon>
        <taxon>Anguilliformes</taxon>
        <taxon>Anguillidae</taxon>
        <taxon>Anguilla</taxon>
    </lineage>
</organism>
<name>A0A0E9T948_ANGAN</name>
<protein>
    <submittedName>
        <fullName evidence="1">Uncharacterized protein</fullName>
    </submittedName>
</protein>
<dbReference type="EMBL" id="GBXM01059329">
    <property type="protein sequence ID" value="JAH49248.1"/>
    <property type="molecule type" value="Transcribed_RNA"/>
</dbReference>
<reference evidence="1" key="1">
    <citation type="submission" date="2014-11" db="EMBL/GenBank/DDBJ databases">
        <authorList>
            <person name="Amaro Gonzalez C."/>
        </authorList>
    </citation>
    <scope>NUCLEOTIDE SEQUENCE</scope>
</reference>